<evidence type="ECO:0000256" key="6">
    <source>
        <dbReference type="ARBA" id="ARBA00022989"/>
    </source>
</evidence>
<evidence type="ECO:0000256" key="3">
    <source>
        <dbReference type="ARBA" id="ARBA00022448"/>
    </source>
</evidence>
<dbReference type="Gene3D" id="2.30.30.40">
    <property type="entry name" value="SH3 Domains"/>
    <property type="match status" value="1"/>
</dbReference>
<feature type="domain" description="SH3" evidence="15">
    <location>
        <begin position="266"/>
        <end position="334"/>
    </location>
</feature>
<reference evidence="17" key="2">
    <citation type="submission" date="2018-07" db="EMBL/GenBank/DDBJ databases">
        <authorList>
            <person name="Quirk P.G."/>
            <person name="Krulwich T.A."/>
        </authorList>
    </citation>
    <scope>NUCLEOTIDE SEQUENCE</scope>
</reference>
<evidence type="ECO:0000313" key="16">
    <source>
        <dbReference type="EMBL" id="SSX14887.1"/>
    </source>
</evidence>
<dbReference type="VEuPathDB" id="VectorBase:CSON007741"/>
<evidence type="ECO:0000259" key="15">
    <source>
        <dbReference type="PROSITE" id="PS50002"/>
    </source>
</evidence>
<keyword evidence="7" id="KW-0811">Translocation</keyword>
<evidence type="ECO:0000256" key="2">
    <source>
        <dbReference type="ARBA" id="ARBA00022443"/>
    </source>
</evidence>
<keyword evidence="9" id="KW-0576">Peroxisome</keyword>
<dbReference type="GO" id="GO:1990429">
    <property type="term" value="C:peroxisomal importomer complex"/>
    <property type="evidence" value="ECO:0007669"/>
    <property type="project" value="TreeGrafter"/>
</dbReference>
<dbReference type="InterPro" id="IPR007223">
    <property type="entry name" value="Peroxin-13_N"/>
</dbReference>
<dbReference type="SUPFAM" id="SSF50044">
    <property type="entry name" value="SH3-domain"/>
    <property type="match status" value="1"/>
</dbReference>
<evidence type="ECO:0000313" key="17">
    <source>
        <dbReference type="EMBL" id="SSX34274.1"/>
    </source>
</evidence>
<keyword evidence="8" id="KW-0472">Membrane</keyword>
<dbReference type="EMBL" id="UFQS01002915">
    <property type="protein sequence ID" value="SSX14887.1"/>
    <property type="molecule type" value="Genomic_DNA"/>
</dbReference>
<dbReference type="Pfam" id="PF04088">
    <property type="entry name" value="Peroxin-13_N"/>
    <property type="match status" value="1"/>
</dbReference>
<comment type="similarity">
    <text evidence="1">Belongs to the peroxin-13 family.</text>
</comment>
<dbReference type="GO" id="GO:0005778">
    <property type="term" value="C:peroxisomal membrane"/>
    <property type="evidence" value="ECO:0007669"/>
    <property type="project" value="UniProtKB-SubCell"/>
</dbReference>
<dbReference type="SMART" id="SM00326">
    <property type="entry name" value="SH3"/>
    <property type="match status" value="1"/>
</dbReference>
<evidence type="ECO:0000256" key="10">
    <source>
        <dbReference type="ARBA" id="ARBA00029693"/>
    </source>
</evidence>
<keyword evidence="5" id="KW-0653">Protein transport</keyword>
<evidence type="ECO:0000256" key="4">
    <source>
        <dbReference type="ARBA" id="ARBA00022692"/>
    </source>
</evidence>
<protein>
    <recommendedName>
        <fullName evidence="11">Peroxisomal membrane protein PEX13</fullName>
    </recommendedName>
    <alternativeName>
        <fullName evidence="10">Peroxin-13</fullName>
    </alternativeName>
</protein>
<dbReference type="GO" id="GO:0016560">
    <property type="term" value="P:protein import into peroxisome matrix, docking"/>
    <property type="evidence" value="ECO:0007669"/>
    <property type="project" value="InterPro"/>
</dbReference>
<comment type="subcellular location">
    <subcellularLocation>
        <location evidence="12">Peroxisome membrane</location>
    </subcellularLocation>
</comment>
<evidence type="ECO:0000256" key="5">
    <source>
        <dbReference type="ARBA" id="ARBA00022927"/>
    </source>
</evidence>
<dbReference type="PANTHER" id="PTHR19332:SF1">
    <property type="entry name" value="PEROXISOMAL MEMBRANE PROTEIN PEX13"/>
    <property type="match status" value="1"/>
</dbReference>
<dbReference type="PANTHER" id="PTHR19332">
    <property type="entry name" value="PEROXISOMAL MEMBRANE PROTEIN PEX13"/>
    <property type="match status" value="1"/>
</dbReference>
<gene>
    <name evidence="17" type="primary">CSON007741</name>
</gene>
<keyword evidence="4" id="KW-0812">Transmembrane</keyword>
<name>A0A336MUK7_CULSO</name>
<proteinExistence type="inferred from homology"/>
<evidence type="ECO:0000256" key="12">
    <source>
        <dbReference type="ARBA" id="ARBA00046271"/>
    </source>
</evidence>
<evidence type="ECO:0000256" key="14">
    <source>
        <dbReference type="SAM" id="MobiDB-lite"/>
    </source>
</evidence>
<evidence type="ECO:0000256" key="13">
    <source>
        <dbReference type="PROSITE-ProRule" id="PRU00192"/>
    </source>
</evidence>
<dbReference type="InterPro" id="IPR001452">
    <property type="entry name" value="SH3_domain"/>
</dbReference>
<evidence type="ECO:0000256" key="7">
    <source>
        <dbReference type="ARBA" id="ARBA00023010"/>
    </source>
</evidence>
<feature type="compositionally biased region" description="Polar residues" evidence="14">
    <location>
        <begin position="7"/>
        <end position="19"/>
    </location>
</feature>
<reference evidence="16" key="1">
    <citation type="submission" date="2018-04" db="EMBL/GenBank/DDBJ databases">
        <authorList>
            <person name="Go L.Y."/>
            <person name="Mitchell J.A."/>
        </authorList>
    </citation>
    <scope>NUCLEOTIDE SEQUENCE</scope>
    <source>
        <tissue evidence="16">Whole organism</tissue>
    </source>
</reference>
<evidence type="ECO:0000256" key="8">
    <source>
        <dbReference type="ARBA" id="ARBA00023136"/>
    </source>
</evidence>
<dbReference type="InterPro" id="IPR035463">
    <property type="entry name" value="Pex13"/>
</dbReference>
<keyword evidence="3" id="KW-0813">Transport</keyword>
<keyword evidence="6" id="KW-1133">Transmembrane helix</keyword>
<dbReference type="InterPro" id="IPR036028">
    <property type="entry name" value="SH3-like_dom_sf"/>
</dbReference>
<dbReference type="EMBL" id="UFQT01002915">
    <property type="protein sequence ID" value="SSX34274.1"/>
    <property type="molecule type" value="Genomic_DNA"/>
</dbReference>
<dbReference type="PROSITE" id="PS50002">
    <property type="entry name" value="SH3"/>
    <property type="match status" value="1"/>
</dbReference>
<evidence type="ECO:0000256" key="1">
    <source>
        <dbReference type="ARBA" id="ARBA00006033"/>
    </source>
</evidence>
<evidence type="ECO:0000256" key="9">
    <source>
        <dbReference type="ARBA" id="ARBA00023140"/>
    </source>
</evidence>
<dbReference type="AlphaFoldDB" id="A0A336MUK7"/>
<keyword evidence="2 13" id="KW-0728">SH3 domain</keyword>
<accession>A0A336MUK7</accession>
<feature type="compositionally biased region" description="Pro residues" evidence="14">
    <location>
        <begin position="41"/>
        <end position="50"/>
    </location>
</feature>
<feature type="region of interest" description="Disordered" evidence="14">
    <location>
        <begin position="1"/>
        <end position="51"/>
    </location>
</feature>
<evidence type="ECO:0000256" key="11">
    <source>
        <dbReference type="ARBA" id="ARBA00034535"/>
    </source>
</evidence>
<organism evidence="17">
    <name type="scientific">Culicoides sonorensis</name>
    <name type="common">Biting midge</name>
    <dbReference type="NCBI Taxonomy" id="179676"/>
    <lineage>
        <taxon>Eukaryota</taxon>
        <taxon>Metazoa</taxon>
        <taxon>Ecdysozoa</taxon>
        <taxon>Arthropoda</taxon>
        <taxon>Hexapoda</taxon>
        <taxon>Insecta</taxon>
        <taxon>Pterygota</taxon>
        <taxon>Neoptera</taxon>
        <taxon>Endopterygota</taxon>
        <taxon>Diptera</taxon>
        <taxon>Nematocera</taxon>
        <taxon>Chironomoidea</taxon>
        <taxon>Ceratopogonidae</taxon>
        <taxon>Ceratopogoninae</taxon>
        <taxon>Culicoides</taxon>
        <taxon>Monoculicoides</taxon>
    </lineage>
</organism>
<sequence length="365" mass="39790">MDGLNNAWGNSESNNFRHSTNIDDSRIFNRQGVPTSGFSRPTPPAVPPRPYGGSSMAYNNIGYGNSYFGSGYGGMGPFSSFGMPGGMYGSGFNRYPSYGSGYSSMGGGDAENRFIQIAEESSRSAFQSIESVVNAFLNIAQMLDSTYYALTSSFRAVLGVAANFGRLRGLFSQFWTSFAIFRYVNWILKKLMYMLRLSNIDPGAQVLQEAFEAAKAGPTEIPQKNSSIAVIAFLAFISIGPYLLMKLLGNVSNAAIEETKNPKSWVNPIEAIVQYDFVGSTPAELSVRCGQNILVAPENVHNVHKLLNSGWVLSSVDGVSSGLIPVNYIESKKQAKLKESVNMPIIPEIKEPIESQPEKIVKEEL</sequence>